<comment type="caution">
    <text evidence="2">The sequence shown here is derived from an EMBL/GenBank/DDBJ whole genome shotgun (WGS) entry which is preliminary data.</text>
</comment>
<evidence type="ECO:0000256" key="1">
    <source>
        <dbReference type="SAM" id="MobiDB-lite"/>
    </source>
</evidence>
<proteinExistence type="predicted"/>
<sequence>MCCCIAKSEKYRSRVYMSQSQYLWFQSLFVKVSHPARRRCHPTSYKNHLPCKQFTHVLSLYFISGSNMYRGFRLTTKNKKTKYQPWTQVNLPLRSTQAGKTRERGQHSTRELSEGPEQRLQAYIQRQPRYSTPAKLLTWVGSDQDTTHSLADEEDGESRDDCRILARSVATNRFLAGGVSATARLLQSLSQTKMLIPRTLIHGRYSLHSTARQLETEEYNHNDGGCPLPRRDRT</sequence>
<dbReference type="AlphaFoldDB" id="A0A9P7UX66"/>
<dbReference type="Proteomes" id="UP001049176">
    <property type="component" value="Chromosome 2"/>
</dbReference>
<organism evidence="2 3">
    <name type="scientific">Marasmius oreades</name>
    <name type="common">fairy-ring Marasmius</name>
    <dbReference type="NCBI Taxonomy" id="181124"/>
    <lineage>
        <taxon>Eukaryota</taxon>
        <taxon>Fungi</taxon>
        <taxon>Dikarya</taxon>
        <taxon>Basidiomycota</taxon>
        <taxon>Agaricomycotina</taxon>
        <taxon>Agaricomycetes</taxon>
        <taxon>Agaricomycetidae</taxon>
        <taxon>Agaricales</taxon>
        <taxon>Marasmiineae</taxon>
        <taxon>Marasmiaceae</taxon>
        <taxon>Marasmius</taxon>
    </lineage>
</organism>
<accession>A0A9P7UX66</accession>
<evidence type="ECO:0000313" key="3">
    <source>
        <dbReference type="Proteomes" id="UP001049176"/>
    </source>
</evidence>
<feature type="region of interest" description="Disordered" evidence="1">
    <location>
        <begin position="96"/>
        <end position="116"/>
    </location>
</feature>
<dbReference type="GeneID" id="66072824"/>
<evidence type="ECO:0000313" key="2">
    <source>
        <dbReference type="EMBL" id="KAG7096302.1"/>
    </source>
</evidence>
<dbReference type="RefSeq" id="XP_043012772.1">
    <property type="nucleotide sequence ID" value="XM_043148180.1"/>
</dbReference>
<dbReference type="EMBL" id="CM032182">
    <property type="protein sequence ID" value="KAG7096302.1"/>
    <property type="molecule type" value="Genomic_DNA"/>
</dbReference>
<reference evidence="2" key="1">
    <citation type="journal article" date="2021" name="Genome Biol. Evol.">
        <title>The assembled and annotated genome of the fairy-ring fungus Marasmius oreades.</title>
        <authorList>
            <person name="Hiltunen M."/>
            <person name="Ament-Velasquez S.L."/>
            <person name="Johannesson H."/>
        </authorList>
    </citation>
    <scope>NUCLEOTIDE SEQUENCE</scope>
    <source>
        <strain evidence="2">03SP1</strain>
    </source>
</reference>
<dbReference type="KEGG" id="more:E1B28_003748"/>
<gene>
    <name evidence="2" type="ORF">E1B28_003748</name>
</gene>
<protein>
    <submittedName>
        <fullName evidence="2">Uncharacterized protein</fullName>
    </submittedName>
</protein>
<keyword evidence="3" id="KW-1185">Reference proteome</keyword>
<name>A0A9P7UX66_9AGAR</name>
<feature type="compositionally biased region" description="Basic and acidic residues" evidence="1">
    <location>
        <begin position="100"/>
        <end position="116"/>
    </location>
</feature>